<accession>A0ABQ3H7S7</accession>
<organism evidence="1 2">
    <name type="scientific">Vogesella fluminis</name>
    <dbReference type="NCBI Taxonomy" id="1069161"/>
    <lineage>
        <taxon>Bacteria</taxon>
        <taxon>Pseudomonadati</taxon>
        <taxon>Pseudomonadota</taxon>
        <taxon>Betaproteobacteria</taxon>
        <taxon>Neisseriales</taxon>
        <taxon>Chromobacteriaceae</taxon>
        <taxon>Vogesella</taxon>
    </lineage>
</organism>
<sequence length="79" mass="9099">MGRWAGRTLTTNRESQKMYHELGGINDLARIASFSIQVIGQFGNTDDLQNLRSLCDDEELGREALDAIKKIEDRIRYRQ</sequence>
<comment type="caution">
    <text evidence="1">The sequence shown here is derived from an EMBL/GenBank/DDBJ whole genome shotgun (WGS) entry which is preliminary data.</text>
</comment>
<gene>
    <name evidence="1" type="ORF">GCM10011419_12030</name>
</gene>
<dbReference type="EMBL" id="BMYP01000011">
    <property type="protein sequence ID" value="GHD74904.1"/>
    <property type="molecule type" value="Genomic_DNA"/>
</dbReference>
<reference evidence="2" key="1">
    <citation type="journal article" date="2019" name="Int. J. Syst. Evol. Microbiol.">
        <title>The Global Catalogue of Microorganisms (GCM) 10K type strain sequencing project: providing services to taxonomists for standard genome sequencing and annotation.</title>
        <authorList>
            <consortium name="The Broad Institute Genomics Platform"/>
            <consortium name="The Broad Institute Genome Sequencing Center for Infectious Disease"/>
            <person name="Wu L."/>
            <person name="Ma J."/>
        </authorList>
    </citation>
    <scope>NUCLEOTIDE SEQUENCE [LARGE SCALE GENOMIC DNA]</scope>
    <source>
        <strain evidence="2">KCTC 23713</strain>
    </source>
</reference>
<dbReference type="Proteomes" id="UP000662678">
    <property type="component" value="Unassembled WGS sequence"/>
</dbReference>
<name>A0ABQ3H7S7_9NEIS</name>
<protein>
    <submittedName>
        <fullName evidence="1">Uncharacterized protein</fullName>
    </submittedName>
</protein>
<keyword evidence="2" id="KW-1185">Reference proteome</keyword>
<proteinExistence type="predicted"/>
<evidence type="ECO:0000313" key="1">
    <source>
        <dbReference type="EMBL" id="GHD74904.1"/>
    </source>
</evidence>
<evidence type="ECO:0000313" key="2">
    <source>
        <dbReference type="Proteomes" id="UP000662678"/>
    </source>
</evidence>